<sequence length="152" mass="16956">MAYKYRFGTKVRDQTWALEKLAAYRAGRGELPICVHCDQPVQIDQAWDVSHVTVPRTFGGKSVGCGHRKCNQQDNTSVVIPAFSKAERVRKFNCGITGPGLGKHPMQGGRRSLISKTFSHGVQPRLSSKQRHELFLQRRAIVPIEDTGEVSP</sequence>
<dbReference type="Proteomes" id="UP000521227">
    <property type="component" value="Unassembled WGS sequence"/>
</dbReference>
<dbReference type="EMBL" id="JACHIJ010000002">
    <property type="protein sequence ID" value="MBB5051150.1"/>
    <property type="molecule type" value="Genomic_DNA"/>
</dbReference>
<evidence type="ECO:0000313" key="2">
    <source>
        <dbReference type="Proteomes" id="UP000521227"/>
    </source>
</evidence>
<name>A0A840MWM2_9BRAD</name>
<dbReference type="AlphaFoldDB" id="A0A840MWM2"/>
<reference evidence="1 2" key="1">
    <citation type="submission" date="2020-08" db="EMBL/GenBank/DDBJ databases">
        <title>Genomic Encyclopedia of Type Strains, Phase IV (KMG-IV): sequencing the most valuable type-strain genomes for metagenomic binning, comparative biology and taxonomic classification.</title>
        <authorList>
            <person name="Goeker M."/>
        </authorList>
    </citation>
    <scope>NUCLEOTIDE SEQUENCE [LARGE SCALE GENOMIC DNA]</scope>
    <source>
        <strain evidence="1 2">DSM 17498</strain>
    </source>
</reference>
<accession>A0A840MWM2</accession>
<comment type="caution">
    <text evidence="1">The sequence shown here is derived from an EMBL/GenBank/DDBJ whole genome shotgun (WGS) entry which is preliminary data.</text>
</comment>
<evidence type="ECO:0000313" key="1">
    <source>
        <dbReference type="EMBL" id="MBB5051150.1"/>
    </source>
</evidence>
<protein>
    <submittedName>
        <fullName evidence="1">Uncharacterized protein</fullName>
    </submittedName>
</protein>
<dbReference type="RefSeq" id="WP_184082935.1">
    <property type="nucleotide sequence ID" value="NZ_JACHIJ010000002.1"/>
</dbReference>
<proteinExistence type="predicted"/>
<gene>
    <name evidence="1" type="ORF">HNQ36_001104</name>
</gene>
<organism evidence="1 2">
    <name type="scientific">Afipia massiliensis</name>
    <dbReference type="NCBI Taxonomy" id="211460"/>
    <lineage>
        <taxon>Bacteria</taxon>
        <taxon>Pseudomonadati</taxon>
        <taxon>Pseudomonadota</taxon>
        <taxon>Alphaproteobacteria</taxon>
        <taxon>Hyphomicrobiales</taxon>
        <taxon>Nitrobacteraceae</taxon>
        <taxon>Afipia</taxon>
    </lineage>
</organism>